<evidence type="ECO:0000313" key="3">
    <source>
        <dbReference type="Proteomes" id="UP000613580"/>
    </source>
</evidence>
<dbReference type="InterPro" id="IPR008862">
    <property type="entry name" value="Tcp11"/>
</dbReference>
<gene>
    <name evidence="2" type="ORF">HMN09_00767500</name>
</gene>
<evidence type="ECO:0000256" key="1">
    <source>
        <dbReference type="ARBA" id="ARBA00010954"/>
    </source>
</evidence>
<name>A0A8H6W909_MYCCL</name>
<dbReference type="Proteomes" id="UP000613580">
    <property type="component" value="Unassembled WGS sequence"/>
</dbReference>
<proteinExistence type="inferred from homology"/>
<dbReference type="Pfam" id="PF05794">
    <property type="entry name" value="Tcp11"/>
    <property type="match status" value="1"/>
</dbReference>
<sequence>MTQLDHIPDIQTLHLLLTEPIPHTKSLHGLIAGARTPVEKSALHTSVENAVYGAFWDEARQSLQADPPTQLERLKGLFGDIREAFLPLFRRGDPILAELIMMPPTTDPLASAKLVLRDVLLGARKRAAPIRDALIDGLLDDLERPSSAETVVHVVKNILVLADLMKSDLSDLALASMSEAELRLHLTQQTQHRERTAILDMWGGKPRVDELWDAWVAAADNQKSSRGAWIQRLLRSLGATVPISCPIPEAIVPEAEANILPPPFLFSQLQLLRAQNYLQALVVAASLRSLVSIADGTYPDFIPRIWALLETEIVRNADSEEQGTKLINLADEVIRVRGAVDTAEEARLRAAVDRTLRYTDPVFKLIQKRLIDGIALDLCAEPVVR</sequence>
<dbReference type="AlphaFoldDB" id="A0A8H6W909"/>
<dbReference type="EMBL" id="JACAZE010000009">
    <property type="protein sequence ID" value="KAF7306123.1"/>
    <property type="molecule type" value="Genomic_DNA"/>
</dbReference>
<dbReference type="OrthoDB" id="276323at2759"/>
<organism evidence="2 3">
    <name type="scientific">Mycena chlorophos</name>
    <name type="common">Agaric fungus</name>
    <name type="synonym">Agaricus chlorophos</name>
    <dbReference type="NCBI Taxonomy" id="658473"/>
    <lineage>
        <taxon>Eukaryota</taxon>
        <taxon>Fungi</taxon>
        <taxon>Dikarya</taxon>
        <taxon>Basidiomycota</taxon>
        <taxon>Agaricomycotina</taxon>
        <taxon>Agaricomycetes</taxon>
        <taxon>Agaricomycetidae</taxon>
        <taxon>Agaricales</taxon>
        <taxon>Marasmiineae</taxon>
        <taxon>Mycenaceae</taxon>
        <taxon>Mycena</taxon>
    </lineage>
</organism>
<accession>A0A8H6W909</accession>
<comment type="caution">
    <text evidence="2">The sequence shown here is derived from an EMBL/GenBank/DDBJ whole genome shotgun (WGS) entry which is preliminary data.</text>
</comment>
<keyword evidence="3" id="KW-1185">Reference proteome</keyword>
<reference evidence="2" key="1">
    <citation type="submission" date="2020-05" db="EMBL/GenBank/DDBJ databases">
        <title>Mycena genomes resolve the evolution of fungal bioluminescence.</title>
        <authorList>
            <person name="Tsai I.J."/>
        </authorList>
    </citation>
    <scope>NUCLEOTIDE SEQUENCE</scope>
    <source>
        <strain evidence="2">110903Hualien_Pintung</strain>
    </source>
</reference>
<evidence type="ECO:0000313" key="2">
    <source>
        <dbReference type="EMBL" id="KAF7306123.1"/>
    </source>
</evidence>
<comment type="similarity">
    <text evidence="1">Belongs to the TCP11 family.</text>
</comment>
<protein>
    <submittedName>
        <fullName evidence="2">Uncharacterized protein</fullName>
    </submittedName>
</protein>